<dbReference type="GO" id="GO:0019843">
    <property type="term" value="F:rRNA binding"/>
    <property type="evidence" value="ECO:0007669"/>
    <property type="project" value="UniProtKB-KW"/>
</dbReference>
<keyword evidence="5 8" id="KW-0255">Endonuclease</keyword>
<dbReference type="Pfam" id="PF00035">
    <property type="entry name" value="dsrm"/>
    <property type="match status" value="1"/>
</dbReference>
<gene>
    <name evidence="8 11" type="primary">rnc</name>
    <name evidence="11" type="ORF">ENR15_02255</name>
</gene>
<dbReference type="PANTHER" id="PTHR11207:SF0">
    <property type="entry name" value="RIBONUCLEASE 3"/>
    <property type="match status" value="1"/>
</dbReference>
<dbReference type="InterPro" id="IPR014720">
    <property type="entry name" value="dsRBD_dom"/>
</dbReference>
<feature type="binding site" evidence="8">
    <location>
        <position position="126"/>
    </location>
    <ligand>
        <name>Mg(2+)</name>
        <dbReference type="ChEBI" id="CHEBI:18420"/>
    </ligand>
</feature>
<evidence type="ECO:0000256" key="1">
    <source>
        <dbReference type="ARBA" id="ARBA00000109"/>
    </source>
</evidence>
<keyword evidence="3 8" id="KW-0507">mRNA processing</keyword>
<keyword evidence="6 8" id="KW-0378">Hydrolase</keyword>
<evidence type="ECO:0000256" key="4">
    <source>
        <dbReference type="ARBA" id="ARBA00022722"/>
    </source>
</evidence>
<dbReference type="InterPro" id="IPR036389">
    <property type="entry name" value="RNase_III_sf"/>
</dbReference>
<dbReference type="GO" id="GO:0006364">
    <property type="term" value="P:rRNA processing"/>
    <property type="evidence" value="ECO:0007669"/>
    <property type="project" value="UniProtKB-UniRule"/>
</dbReference>
<keyword evidence="8" id="KW-0460">Magnesium</keyword>
<dbReference type="InterPro" id="IPR011907">
    <property type="entry name" value="RNase_III"/>
</dbReference>
<dbReference type="PANTHER" id="PTHR11207">
    <property type="entry name" value="RIBONUCLEASE III"/>
    <property type="match status" value="1"/>
</dbReference>
<comment type="caution">
    <text evidence="11">The sequence shown here is derived from an EMBL/GenBank/DDBJ whole genome shotgun (WGS) entry which is preliminary data.</text>
</comment>
<feature type="domain" description="RNase III" evidence="10">
    <location>
        <begin position="12"/>
        <end position="137"/>
    </location>
</feature>
<dbReference type="GO" id="GO:0006397">
    <property type="term" value="P:mRNA processing"/>
    <property type="evidence" value="ECO:0007669"/>
    <property type="project" value="UniProtKB-UniRule"/>
</dbReference>
<dbReference type="GO" id="GO:0010468">
    <property type="term" value="P:regulation of gene expression"/>
    <property type="evidence" value="ECO:0007669"/>
    <property type="project" value="TreeGrafter"/>
</dbReference>
<evidence type="ECO:0000256" key="6">
    <source>
        <dbReference type="ARBA" id="ARBA00022801"/>
    </source>
</evidence>
<dbReference type="Gene3D" id="1.10.1520.10">
    <property type="entry name" value="Ribonuclease III domain"/>
    <property type="match status" value="1"/>
</dbReference>
<name>A0A7C3VLZ6_9CYAN</name>
<dbReference type="PROSITE" id="PS50137">
    <property type="entry name" value="DS_RBD"/>
    <property type="match status" value="1"/>
</dbReference>
<dbReference type="AlphaFoldDB" id="A0A7C3VLZ6"/>
<feature type="active site" evidence="8">
    <location>
        <position position="55"/>
    </location>
</feature>
<comment type="catalytic activity">
    <reaction evidence="1 8">
        <text>Endonucleolytic cleavage to 5'-phosphomonoester.</text>
        <dbReference type="EC" id="3.1.26.3"/>
    </reaction>
</comment>
<proteinExistence type="inferred from homology"/>
<evidence type="ECO:0000256" key="2">
    <source>
        <dbReference type="ARBA" id="ARBA00010183"/>
    </source>
</evidence>
<dbReference type="PROSITE" id="PS50142">
    <property type="entry name" value="RNASE_3_2"/>
    <property type="match status" value="1"/>
</dbReference>
<evidence type="ECO:0000256" key="7">
    <source>
        <dbReference type="ARBA" id="ARBA00022884"/>
    </source>
</evidence>
<keyword evidence="4 8" id="KW-0540">Nuclease</keyword>
<comment type="function">
    <text evidence="8">Digests double-stranded RNA. Involved in the processing of primary rRNA transcript to yield the immediate precursors to the large and small rRNAs (23S and 16S). Processes some mRNAs, and tRNAs when they are encoded in the rRNA operon. Processes pre-crRNA and tracrRNA of type II CRISPR loci if present in the organism.</text>
</comment>
<feature type="active site" evidence="8">
    <location>
        <position position="126"/>
    </location>
</feature>
<evidence type="ECO:0000256" key="5">
    <source>
        <dbReference type="ARBA" id="ARBA00022759"/>
    </source>
</evidence>
<keyword evidence="8" id="KW-0479">Metal-binding</keyword>
<feature type="domain" description="DRBM" evidence="9">
    <location>
        <begin position="165"/>
        <end position="246"/>
    </location>
</feature>
<dbReference type="Gene3D" id="3.30.160.20">
    <property type="match status" value="1"/>
</dbReference>
<comment type="similarity">
    <text evidence="2">Belongs to the ribonuclease III family.</text>
</comment>
<dbReference type="SMART" id="SM00535">
    <property type="entry name" value="RIBOc"/>
    <property type="match status" value="1"/>
</dbReference>
<accession>A0A7C3VLZ6</accession>
<dbReference type="NCBIfam" id="TIGR02191">
    <property type="entry name" value="RNaseIII"/>
    <property type="match status" value="1"/>
</dbReference>
<keyword evidence="8" id="KW-0963">Cytoplasm</keyword>
<dbReference type="SMART" id="SM00358">
    <property type="entry name" value="DSRM"/>
    <property type="match status" value="1"/>
</dbReference>
<dbReference type="SUPFAM" id="SSF69065">
    <property type="entry name" value="RNase III domain-like"/>
    <property type="match status" value="1"/>
</dbReference>
<dbReference type="CDD" id="cd00593">
    <property type="entry name" value="RIBOc"/>
    <property type="match status" value="1"/>
</dbReference>
<dbReference type="InterPro" id="IPR000999">
    <property type="entry name" value="RNase_III_dom"/>
</dbReference>
<evidence type="ECO:0000313" key="11">
    <source>
        <dbReference type="EMBL" id="HGF99509.1"/>
    </source>
</evidence>
<keyword evidence="8" id="KW-0819">tRNA processing</keyword>
<feature type="binding site" evidence="8">
    <location>
        <position position="51"/>
    </location>
    <ligand>
        <name>Mg(2+)</name>
        <dbReference type="ChEBI" id="CHEBI:18420"/>
    </ligand>
</feature>
<evidence type="ECO:0000256" key="8">
    <source>
        <dbReference type="HAMAP-Rule" id="MF_00104"/>
    </source>
</evidence>
<keyword evidence="8" id="KW-0699">rRNA-binding</keyword>
<dbReference type="EC" id="3.1.26.3" evidence="8"/>
<reference evidence="11" key="1">
    <citation type="journal article" date="2020" name="mSystems">
        <title>Genome- and Community-Level Interaction Insights into Carbon Utilization and Element Cycling Functions of Hydrothermarchaeota in Hydrothermal Sediment.</title>
        <authorList>
            <person name="Zhou Z."/>
            <person name="Liu Y."/>
            <person name="Xu W."/>
            <person name="Pan J."/>
            <person name="Luo Z.H."/>
            <person name="Li M."/>
        </authorList>
    </citation>
    <scope>NUCLEOTIDE SEQUENCE [LARGE SCALE GENOMIC DNA]</scope>
    <source>
        <strain evidence="11">SpSt-374</strain>
    </source>
</reference>
<protein>
    <recommendedName>
        <fullName evidence="8">Ribonuclease 3</fullName>
        <ecNumber evidence="8">3.1.26.3</ecNumber>
    </recommendedName>
    <alternativeName>
        <fullName evidence="8">Ribonuclease III</fullName>
        <shortName evidence="8">RNase III</shortName>
    </alternativeName>
</protein>
<dbReference type="GO" id="GO:0046872">
    <property type="term" value="F:metal ion binding"/>
    <property type="evidence" value="ECO:0007669"/>
    <property type="project" value="UniProtKB-KW"/>
</dbReference>
<sequence length="248" mass="27513">MSLSYSHRRRQLEKLVAKLGISGGAEPQWQMLDLALTHPTSSPDANYEELEFVGDAVVRLAAAEFLLSRYPDRKLGELAAIRSALVSDRSLAQIAESYGLDRYLLVSASAEGDRVGRASRLADALEAVVGALYLSTHTLELVRPWLDQDFQRLAAELEKDPALGNYKHALQEWTQARYKVLPEYRVLESKREAKSVLPPHRGSHHISERFIAEVWLRGEKLGTGQGATKKDAQQAAAKQAFLSLVPSP</sequence>
<comment type="cofactor">
    <cofactor evidence="8">
        <name>Mg(2+)</name>
        <dbReference type="ChEBI" id="CHEBI:18420"/>
    </cofactor>
</comment>
<dbReference type="GO" id="GO:0003725">
    <property type="term" value="F:double-stranded RNA binding"/>
    <property type="evidence" value="ECO:0007669"/>
    <property type="project" value="TreeGrafter"/>
</dbReference>
<dbReference type="SUPFAM" id="SSF54768">
    <property type="entry name" value="dsRNA-binding domain-like"/>
    <property type="match status" value="1"/>
</dbReference>
<evidence type="ECO:0000256" key="3">
    <source>
        <dbReference type="ARBA" id="ARBA00022664"/>
    </source>
</evidence>
<comment type="subunit">
    <text evidence="8">Homodimer.</text>
</comment>
<dbReference type="GO" id="GO:0004525">
    <property type="term" value="F:ribonuclease III activity"/>
    <property type="evidence" value="ECO:0007669"/>
    <property type="project" value="UniProtKB-UniRule"/>
</dbReference>
<dbReference type="GO" id="GO:0008033">
    <property type="term" value="P:tRNA processing"/>
    <property type="evidence" value="ECO:0007669"/>
    <property type="project" value="UniProtKB-KW"/>
</dbReference>
<comment type="subcellular location">
    <subcellularLocation>
        <location evidence="8">Cytoplasm</location>
    </subcellularLocation>
</comment>
<organism evidence="11">
    <name type="scientific">Planktothricoides sp. SpSt-374</name>
    <dbReference type="NCBI Taxonomy" id="2282167"/>
    <lineage>
        <taxon>Bacteria</taxon>
        <taxon>Bacillati</taxon>
        <taxon>Cyanobacteriota</taxon>
        <taxon>Cyanophyceae</taxon>
        <taxon>Oscillatoriophycideae</taxon>
        <taxon>Oscillatoriales</taxon>
        <taxon>Oscillatoriaceae</taxon>
        <taxon>Planktothricoides</taxon>
    </lineage>
</organism>
<dbReference type="EMBL" id="DSPX01000017">
    <property type="protein sequence ID" value="HGF99509.1"/>
    <property type="molecule type" value="Genomic_DNA"/>
</dbReference>
<evidence type="ECO:0000259" key="9">
    <source>
        <dbReference type="PROSITE" id="PS50137"/>
    </source>
</evidence>
<dbReference type="HAMAP" id="MF_00104">
    <property type="entry name" value="RNase_III"/>
    <property type="match status" value="1"/>
</dbReference>
<keyword evidence="8" id="KW-0698">rRNA processing</keyword>
<dbReference type="Pfam" id="PF00636">
    <property type="entry name" value="Ribonuclease_3"/>
    <property type="match status" value="1"/>
</dbReference>
<keyword evidence="7 8" id="KW-0694">RNA-binding</keyword>
<evidence type="ECO:0000259" key="10">
    <source>
        <dbReference type="PROSITE" id="PS50142"/>
    </source>
</evidence>
<dbReference type="GO" id="GO:0005737">
    <property type="term" value="C:cytoplasm"/>
    <property type="evidence" value="ECO:0007669"/>
    <property type="project" value="UniProtKB-SubCell"/>
</dbReference>
<feature type="binding site" evidence="8">
    <location>
        <position position="123"/>
    </location>
    <ligand>
        <name>Mg(2+)</name>
        <dbReference type="ChEBI" id="CHEBI:18420"/>
    </ligand>
</feature>